<keyword evidence="4 7" id="KW-0812">Transmembrane</keyword>
<dbReference type="AlphaFoldDB" id="A0AAP4FD85"/>
<accession>A0AAP4FD85</accession>
<dbReference type="Gene3D" id="1.20.1250.20">
    <property type="entry name" value="MFS general substrate transporter like domains"/>
    <property type="match status" value="2"/>
</dbReference>
<feature type="transmembrane region" description="Helical" evidence="7">
    <location>
        <begin position="362"/>
        <end position="380"/>
    </location>
</feature>
<feature type="transmembrane region" description="Helical" evidence="7">
    <location>
        <begin position="83"/>
        <end position="103"/>
    </location>
</feature>
<dbReference type="InterPro" id="IPR036259">
    <property type="entry name" value="MFS_trans_sf"/>
</dbReference>
<evidence type="ECO:0000259" key="8">
    <source>
        <dbReference type="PROSITE" id="PS50850"/>
    </source>
</evidence>
<dbReference type="EMBL" id="JASODW010000002">
    <property type="protein sequence ID" value="MDK6274634.1"/>
    <property type="molecule type" value="Genomic_DNA"/>
</dbReference>
<evidence type="ECO:0000256" key="4">
    <source>
        <dbReference type="ARBA" id="ARBA00022692"/>
    </source>
</evidence>
<dbReference type="PROSITE" id="PS50850">
    <property type="entry name" value="MFS"/>
    <property type="match status" value="1"/>
</dbReference>
<feature type="domain" description="Major facilitator superfamily (MFS) profile" evidence="8">
    <location>
        <begin position="1"/>
        <end position="418"/>
    </location>
</feature>
<keyword evidence="2" id="KW-0813">Transport</keyword>
<feature type="transmembrane region" description="Helical" evidence="7">
    <location>
        <begin position="124"/>
        <end position="147"/>
    </location>
</feature>
<dbReference type="InterPro" id="IPR011701">
    <property type="entry name" value="MFS"/>
</dbReference>
<evidence type="ECO:0000256" key="5">
    <source>
        <dbReference type="ARBA" id="ARBA00022989"/>
    </source>
</evidence>
<organism evidence="9 10">
    <name type="scientific">Pseudoglutamicibacter cumminsii</name>
    <dbReference type="NCBI Taxonomy" id="156979"/>
    <lineage>
        <taxon>Bacteria</taxon>
        <taxon>Bacillati</taxon>
        <taxon>Actinomycetota</taxon>
        <taxon>Actinomycetes</taxon>
        <taxon>Micrococcales</taxon>
        <taxon>Micrococcaceae</taxon>
        <taxon>Pseudoglutamicibacter</taxon>
    </lineage>
</organism>
<evidence type="ECO:0000313" key="10">
    <source>
        <dbReference type="Proteomes" id="UP001240483"/>
    </source>
</evidence>
<dbReference type="Pfam" id="PF07690">
    <property type="entry name" value="MFS_1"/>
    <property type="match status" value="1"/>
</dbReference>
<gene>
    <name evidence="9" type="ORF">QP116_02560</name>
</gene>
<comment type="subcellular location">
    <subcellularLocation>
        <location evidence="1">Cell membrane</location>
        <topology evidence="1">Multi-pass membrane protein</topology>
    </subcellularLocation>
</comment>
<keyword evidence="6 7" id="KW-0472">Membrane</keyword>
<reference evidence="9" key="1">
    <citation type="submission" date="2023-05" db="EMBL/GenBank/DDBJ databases">
        <title>Cataloging the Phylogenetic Diversity of Human Bladder Bacteria.</title>
        <authorList>
            <person name="Du J."/>
        </authorList>
    </citation>
    <scope>NUCLEOTIDE SEQUENCE</scope>
    <source>
        <strain evidence="9">UMB9978</strain>
    </source>
</reference>
<keyword evidence="5 7" id="KW-1133">Transmembrane helix</keyword>
<evidence type="ECO:0000313" key="9">
    <source>
        <dbReference type="EMBL" id="MDK6274634.1"/>
    </source>
</evidence>
<sequence length="423" mass="43341">MFLPVIALAPALEVLAGPAASATTGAGAGAAVVIAMLLGRPVGGLVFGRISDKWGRTRTTRLALLGTAVCAAAIALVPTHQVWGVWTFVAVVAARFVGGVFIAGEYSAAIPLAMEWSPPRLRGWFSGLILSMAPWAQASIAFATAMMLSLLGPDAYAVWGWRVLFAFAALASLGMYVFYRFYVEDSAPAHLGKHAQRAAHQRAGRVVDVVAGPFAGRFWQIFVLLSGLWCMTVATVLVLPAHVGSAAASASNTASGSATATNAGLDAGAIALAMGVASVAQALAMAVLGHVSTRIGRRRFFVSWALLAGTVGVGAWWCAVFATSLGSAAAWAAVAQVATVSAYGPVAAYISEAFPARVRSTGYGVSYSFSLILPMLYPLWLPVVSGVMGAQASVVAVLCVGAVLVGVGAALGPAQRSSEELAT</sequence>
<dbReference type="Proteomes" id="UP001240483">
    <property type="component" value="Unassembled WGS sequence"/>
</dbReference>
<feature type="transmembrane region" description="Helical" evidence="7">
    <location>
        <begin position="263"/>
        <end position="288"/>
    </location>
</feature>
<feature type="transmembrane region" description="Helical" evidence="7">
    <location>
        <begin position="59"/>
        <end position="77"/>
    </location>
</feature>
<evidence type="ECO:0000256" key="2">
    <source>
        <dbReference type="ARBA" id="ARBA00022448"/>
    </source>
</evidence>
<feature type="transmembrane region" description="Helical" evidence="7">
    <location>
        <begin position="392"/>
        <end position="411"/>
    </location>
</feature>
<evidence type="ECO:0000256" key="7">
    <source>
        <dbReference type="SAM" id="Phobius"/>
    </source>
</evidence>
<keyword evidence="3" id="KW-1003">Cell membrane</keyword>
<feature type="transmembrane region" description="Helical" evidence="7">
    <location>
        <begin position="221"/>
        <end position="243"/>
    </location>
</feature>
<dbReference type="SUPFAM" id="SSF103473">
    <property type="entry name" value="MFS general substrate transporter"/>
    <property type="match status" value="1"/>
</dbReference>
<name>A0AAP4FD85_9MICC</name>
<dbReference type="PANTHER" id="PTHR43045">
    <property type="entry name" value="SHIKIMATE TRANSPORTER"/>
    <property type="match status" value="1"/>
</dbReference>
<dbReference type="GO" id="GO:0022857">
    <property type="term" value="F:transmembrane transporter activity"/>
    <property type="evidence" value="ECO:0007669"/>
    <property type="project" value="InterPro"/>
</dbReference>
<feature type="transmembrane region" description="Helical" evidence="7">
    <location>
        <begin position="26"/>
        <end position="47"/>
    </location>
</feature>
<proteinExistence type="predicted"/>
<evidence type="ECO:0000256" key="1">
    <source>
        <dbReference type="ARBA" id="ARBA00004651"/>
    </source>
</evidence>
<feature type="transmembrane region" description="Helical" evidence="7">
    <location>
        <begin position="159"/>
        <end position="179"/>
    </location>
</feature>
<dbReference type="GO" id="GO:0005886">
    <property type="term" value="C:plasma membrane"/>
    <property type="evidence" value="ECO:0007669"/>
    <property type="project" value="UniProtKB-SubCell"/>
</dbReference>
<evidence type="ECO:0000256" key="6">
    <source>
        <dbReference type="ARBA" id="ARBA00023136"/>
    </source>
</evidence>
<protein>
    <submittedName>
        <fullName evidence="9">MFS transporter</fullName>
    </submittedName>
</protein>
<dbReference type="InterPro" id="IPR020846">
    <property type="entry name" value="MFS_dom"/>
</dbReference>
<feature type="transmembrane region" description="Helical" evidence="7">
    <location>
        <begin position="328"/>
        <end position="350"/>
    </location>
</feature>
<feature type="transmembrane region" description="Helical" evidence="7">
    <location>
        <begin position="300"/>
        <end position="322"/>
    </location>
</feature>
<comment type="caution">
    <text evidence="9">The sequence shown here is derived from an EMBL/GenBank/DDBJ whole genome shotgun (WGS) entry which is preliminary data.</text>
</comment>
<evidence type="ECO:0000256" key="3">
    <source>
        <dbReference type="ARBA" id="ARBA00022475"/>
    </source>
</evidence>
<dbReference type="PANTHER" id="PTHR43045:SF4">
    <property type="entry name" value="TRANSPORTER YDFJ-RELATED"/>
    <property type="match status" value="1"/>
</dbReference>